<evidence type="ECO:0000259" key="3">
    <source>
        <dbReference type="PROSITE" id="PS51186"/>
    </source>
</evidence>
<evidence type="ECO:0000313" key="5">
    <source>
        <dbReference type="Proteomes" id="UP000482960"/>
    </source>
</evidence>
<organism evidence="4 5">
    <name type="scientific">Phytohabitans rumicis</name>
    <dbReference type="NCBI Taxonomy" id="1076125"/>
    <lineage>
        <taxon>Bacteria</taxon>
        <taxon>Bacillati</taxon>
        <taxon>Actinomycetota</taxon>
        <taxon>Actinomycetes</taxon>
        <taxon>Micromonosporales</taxon>
        <taxon>Micromonosporaceae</taxon>
    </lineage>
</organism>
<dbReference type="InterPro" id="IPR000182">
    <property type="entry name" value="GNAT_dom"/>
</dbReference>
<dbReference type="InterPro" id="IPR016181">
    <property type="entry name" value="Acyl_CoA_acyltransferase"/>
</dbReference>
<dbReference type="CDD" id="cd04301">
    <property type="entry name" value="NAT_SF"/>
    <property type="match status" value="1"/>
</dbReference>
<dbReference type="SUPFAM" id="SSF55729">
    <property type="entry name" value="Acyl-CoA N-acyltransferases (Nat)"/>
    <property type="match status" value="1"/>
</dbReference>
<protein>
    <recommendedName>
        <fullName evidence="3">N-acetyltransferase domain-containing protein</fullName>
    </recommendedName>
</protein>
<evidence type="ECO:0000256" key="2">
    <source>
        <dbReference type="ARBA" id="ARBA00023315"/>
    </source>
</evidence>
<gene>
    <name evidence="4" type="ORF">Prum_057560</name>
</gene>
<dbReference type="InterPro" id="IPR050832">
    <property type="entry name" value="Bact_Acetyltransf"/>
</dbReference>
<name>A0A6V8L780_9ACTN</name>
<dbReference type="Proteomes" id="UP000482960">
    <property type="component" value="Unassembled WGS sequence"/>
</dbReference>
<evidence type="ECO:0000313" key="4">
    <source>
        <dbReference type="EMBL" id="GFJ92114.1"/>
    </source>
</evidence>
<dbReference type="AlphaFoldDB" id="A0A6V8L780"/>
<accession>A0A6V8L780</accession>
<reference evidence="4 5" key="2">
    <citation type="submission" date="2020-03" db="EMBL/GenBank/DDBJ databases">
        <authorList>
            <person name="Ichikawa N."/>
            <person name="Kimura A."/>
            <person name="Kitahashi Y."/>
            <person name="Uohara A."/>
        </authorList>
    </citation>
    <scope>NUCLEOTIDE SEQUENCE [LARGE SCALE GENOMIC DNA]</scope>
    <source>
        <strain evidence="4 5">NBRC 108638</strain>
    </source>
</reference>
<dbReference type="GO" id="GO:0016747">
    <property type="term" value="F:acyltransferase activity, transferring groups other than amino-acyl groups"/>
    <property type="evidence" value="ECO:0007669"/>
    <property type="project" value="InterPro"/>
</dbReference>
<sequence>MYFTTTPLMGPAPPIGHLARVGRSALGDLYIVGESLSVKIRSGRLDDADALLRFWAAAAHGTSVSDDIDGVTRLLKHDPESVLIAERDGIMIGTVIAGWDGWRCHIYRLAVAPDHRRQGIGRALLDAAAGRFAALGGRRADAMVDDANPDAHQLYRTAGYAPDPTWTRWVRPLPQERPTG</sequence>
<dbReference type="PANTHER" id="PTHR43877">
    <property type="entry name" value="AMINOALKYLPHOSPHONATE N-ACETYLTRANSFERASE-RELATED-RELATED"/>
    <property type="match status" value="1"/>
</dbReference>
<dbReference type="Pfam" id="PF00583">
    <property type="entry name" value="Acetyltransf_1"/>
    <property type="match status" value="1"/>
</dbReference>
<proteinExistence type="predicted"/>
<keyword evidence="5" id="KW-1185">Reference proteome</keyword>
<keyword evidence="2" id="KW-0012">Acyltransferase</keyword>
<evidence type="ECO:0000256" key="1">
    <source>
        <dbReference type="ARBA" id="ARBA00022679"/>
    </source>
</evidence>
<feature type="domain" description="N-acetyltransferase" evidence="3">
    <location>
        <begin position="38"/>
        <end position="178"/>
    </location>
</feature>
<dbReference type="Gene3D" id="3.40.630.30">
    <property type="match status" value="1"/>
</dbReference>
<dbReference type="PROSITE" id="PS51186">
    <property type="entry name" value="GNAT"/>
    <property type="match status" value="1"/>
</dbReference>
<dbReference type="PANTHER" id="PTHR43877:SF2">
    <property type="entry name" value="AMINOALKYLPHOSPHONATE N-ACETYLTRANSFERASE-RELATED"/>
    <property type="match status" value="1"/>
</dbReference>
<reference evidence="4 5" key="1">
    <citation type="submission" date="2020-03" db="EMBL/GenBank/DDBJ databases">
        <title>Whole genome shotgun sequence of Phytohabitans rumicis NBRC 108638.</title>
        <authorList>
            <person name="Komaki H."/>
            <person name="Tamura T."/>
        </authorList>
    </citation>
    <scope>NUCLEOTIDE SEQUENCE [LARGE SCALE GENOMIC DNA]</scope>
    <source>
        <strain evidence="4 5">NBRC 108638</strain>
    </source>
</reference>
<keyword evidence="1" id="KW-0808">Transferase</keyword>
<comment type="caution">
    <text evidence="4">The sequence shown here is derived from an EMBL/GenBank/DDBJ whole genome shotgun (WGS) entry which is preliminary data.</text>
</comment>
<dbReference type="EMBL" id="BLPG01000001">
    <property type="protein sequence ID" value="GFJ92114.1"/>
    <property type="molecule type" value="Genomic_DNA"/>
</dbReference>